<protein>
    <submittedName>
        <fullName evidence="1">Uncharacterized protein</fullName>
    </submittedName>
</protein>
<organism evidence="1">
    <name type="scientific">marine sediment metagenome</name>
    <dbReference type="NCBI Taxonomy" id="412755"/>
    <lineage>
        <taxon>unclassified sequences</taxon>
        <taxon>metagenomes</taxon>
        <taxon>ecological metagenomes</taxon>
    </lineage>
</organism>
<dbReference type="EMBL" id="LAZR01067947">
    <property type="protein sequence ID" value="KKK50581.1"/>
    <property type="molecule type" value="Genomic_DNA"/>
</dbReference>
<accession>A0A0F8YRD5</accession>
<sequence>MCTFYHGQGGILIRPDRVLLAMGIVHWGDRKENQTCIFADRPFCNGKDVRDGDSFEDGDGARDYYGNWAHWDCTILECREDFSQHELEEMGLDQAAVFN</sequence>
<evidence type="ECO:0000313" key="1">
    <source>
        <dbReference type="EMBL" id="KKK50581.1"/>
    </source>
</evidence>
<comment type="caution">
    <text evidence="1">The sequence shown here is derived from an EMBL/GenBank/DDBJ whole genome shotgun (WGS) entry which is preliminary data.</text>
</comment>
<name>A0A0F8YRD5_9ZZZZ</name>
<gene>
    <name evidence="1" type="ORF">LCGC14_3123600</name>
</gene>
<dbReference type="AlphaFoldDB" id="A0A0F8YRD5"/>
<proteinExistence type="predicted"/>
<reference evidence="1" key="1">
    <citation type="journal article" date="2015" name="Nature">
        <title>Complex archaea that bridge the gap between prokaryotes and eukaryotes.</title>
        <authorList>
            <person name="Spang A."/>
            <person name="Saw J.H."/>
            <person name="Jorgensen S.L."/>
            <person name="Zaremba-Niedzwiedzka K."/>
            <person name="Martijn J."/>
            <person name="Lind A.E."/>
            <person name="van Eijk R."/>
            <person name="Schleper C."/>
            <person name="Guy L."/>
            <person name="Ettema T.J."/>
        </authorList>
    </citation>
    <scope>NUCLEOTIDE SEQUENCE</scope>
</reference>